<name>A0ABU2YSF2_9ACTN</name>
<dbReference type="SUPFAM" id="SSF52091">
    <property type="entry name" value="SpoIIaa-like"/>
    <property type="match status" value="1"/>
</dbReference>
<dbReference type="Proteomes" id="UP001180737">
    <property type="component" value="Unassembled WGS sequence"/>
</dbReference>
<dbReference type="NCBIfam" id="TIGR00377">
    <property type="entry name" value="ant_ant_sig"/>
    <property type="match status" value="1"/>
</dbReference>
<dbReference type="InterPro" id="IPR002645">
    <property type="entry name" value="STAS_dom"/>
</dbReference>
<evidence type="ECO:0000256" key="1">
    <source>
        <dbReference type="ARBA" id="ARBA00009013"/>
    </source>
</evidence>
<accession>A0ABU2YSF2</accession>
<evidence type="ECO:0000256" key="2">
    <source>
        <dbReference type="RuleBase" id="RU003749"/>
    </source>
</evidence>
<evidence type="ECO:0000313" key="5">
    <source>
        <dbReference type="Proteomes" id="UP001180737"/>
    </source>
</evidence>
<dbReference type="EMBL" id="JAVRFJ010000001">
    <property type="protein sequence ID" value="MDT0566147.1"/>
    <property type="molecule type" value="Genomic_DNA"/>
</dbReference>
<dbReference type="PANTHER" id="PTHR33495:SF2">
    <property type="entry name" value="ANTI-SIGMA FACTOR ANTAGONIST TM_1081-RELATED"/>
    <property type="match status" value="1"/>
</dbReference>
<feature type="domain" description="STAS" evidence="3">
    <location>
        <begin position="10"/>
        <end position="119"/>
    </location>
</feature>
<gene>
    <name evidence="4" type="ORF">RM704_01365</name>
</gene>
<sequence length="130" mass="13620">MDDEPTRSSAYHTTRSAAGSTIVSLHGELDLLAVSAISAALDTLTAVSRPDVVLDLRPVSFIDCSGLGLLCRAQSRVRARHGRLRLVTPASTFRRLLRCAGLGGAFEVHPDLAEALADGTPVARAAASRG</sequence>
<proteinExistence type="inferred from homology"/>
<protein>
    <recommendedName>
        <fullName evidence="2">Anti-sigma factor antagonist</fullName>
    </recommendedName>
</protein>
<reference evidence="4" key="1">
    <citation type="submission" date="2024-05" db="EMBL/GenBank/DDBJ databases">
        <title>30 novel species of actinomycetes from the DSMZ collection.</title>
        <authorList>
            <person name="Nouioui I."/>
        </authorList>
    </citation>
    <scope>NUCLEOTIDE SEQUENCE</scope>
    <source>
        <strain evidence="4">DSM 3412</strain>
    </source>
</reference>
<organism evidence="4 5">
    <name type="scientific">Streptomyces gottesmaniae</name>
    <dbReference type="NCBI Taxonomy" id="3075518"/>
    <lineage>
        <taxon>Bacteria</taxon>
        <taxon>Bacillati</taxon>
        <taxon>Actinomycetota</taxon>
        <taxon>Actinomycetes</taxon>
        <taxon>Kitasatosporales</taxon>
        <taxon>Streptomycetaceae</taxon>
        <taxon>Streptomyces</taxon>
    </lineage>
</organism>
<keyword evidence="5" id="KW-1185">Reference proteome</keyword>
<dbReference type="Gene3D" id="3.30.750.24">
    <property type="entry name" value="STAS domain"/>
    <property type="match status" value="1"/>
</dbReference>
<comment type="caution">
    <text evidence="4">The sequence shown here is derived from an EMBL/GenBank/DDBJ whole genome shotgun (WGS) entry which is preliminary data.</text>
</comment>
<dbReference type="InterPro" id="IPR036513">
    <property type="entry name" value="STAS_dom_sf"/>
</dbReference>
<dbReference type="PROSITE" id="PS50801">
    <property type="entry name" value="STAS"/>
    <property type="match status" value="1"/>
</dbReference>
<dbReference type="RefSeq" id="WP_078937227.1">
    <property type="nucleotide sequence ID" value="NZ_JAVRFJ010000001.1"/>
</dbReference>
<dbReference type="PANTHER" id="PTHR33495">
    <property type="entry name" value="ANTI-SIGMA FACTOR ANTAGONIST TM_1081-RELATED-RELATED"/>
    <property type="match status" value="1"/>
</dbReference>
<dbReference type="CDD" id="cd07043">
    <property type="entry name" value="STAS_anti-anti-sigma_factors"/>
    <property type="match status" value="1"/>
</dbReference>
<evidence type="ECO:0000313" key="4">
    <source>
        <dbReference type="EMBL" id="MDT0566147.1"/>
    </source>
</evidence>
<dbReference type="Pfam" id="PF01740">
    <property type="entry name" value="STAS"/>
    <property type="match status" value="1"/>
</dbReference>
<evidence type="ECO:0000259" key="3">
    <source>
        <dbReference type="PROSITE" id="PS50801"/>
    </source>
</evidence>
<comment type="similarity">
    <text evidence="1 2">Belongs to the anti-sigma-factor antagonist family.</text>
</comment>
<dbReference type="InterPro" id="IPR003658">
    <property type="entry name" value="Anti-sigma_ant"/>
</dbReference>